<feature type="compositionally biased region" description="Polar residues" evidence="1">
    <location>
        <begin position="228"/>
        <end position="250"/>
    </location>
</feature>
<evidence type="ECO:0000256" key="1">
    <source>
        <dbReference type="SAM" id="MobiDB-lite"/>
    </source>
</evidence>
<gene>
    <name evidence="2" type="ORF">UFOPK3774_00183</name>
</gene>
<evidence type="ECO:0000313" key="2">
    <source>
        <dbReference type="EMBL" id="CAB4933153.1"/>
    </source>
</evidence>
<accession>A0A6J7IPE9</accession>
<proteinExistence type="predicted"/>
<sequence>MKAKVLLLACALSLSLTPADAATTAKATPKASVKATVKAAPKSTSTKAPVAKKPVVKKPVVKKPVVKKPVVKKRVVRKKKNVKVTPLPKPVWPPSVKLGWVVDNAASPDIYVRKKVPSPDLVASDLNKKYFFLTDYQKQACTKFACSAIQVVSTYGCGWWEITSTVYGPISESSTVLSVKGTLTSVTGATNPKQEALVYLISGELLNGSKLYQVKPIKVVCTRGTPPENRNTQSYQSIDTPTPSPSVTKS</sequence>
<organism evidence="2">
    <name type="scientific">freshwater metagenome</name>
    <dbReference type="NCBI Taxonomy" id="449393"/>
    <lineage>
        <taxon>unclassified sequences</taxon>
        <taxon>metagenomes</taxon>
        <taxon>ecological metagenomes</taxon>
    </lineage>
</organism>
<reference evidence="2" key="1">
    <citation type="submission" date="2020-05" db="EMBL/GenBank/DDBJ databases">
        <authorList>
            <person name="Chiriac C."/>
            <person name="Salcher M."/>
            <person name="Ghai R."/>
            <person name="Kavagutti S V."/>
        </authorList>
    </citation>
    <scope>NUCLEOTIDE SEQUENCE</scope>
</reference>
<dbReference type="AlphaFoldDB" id="A0A6J7IPE9"/>
<protein>
    <submittedName>
        <fullName evidence="2">Unannotated protein</fullName>
    </submittedName>
</protein>
<feature type="region of interest" description="Disordered" evidence="1">
    <location>
        <begin position="223"/>
        <end position="250"/>
    </location>
</feature>
<name>A0A6J7IPE9_9ZZZZ</name>
<dbReference type="EMBL" id="CAFBNG010000019">
    <property type="protein sequence ID" value="CAB4933153.1"/>
    <property type="molecule type" value="Genomic_DNA"/>
</dbReference>